<accession>A0ABQ9KMY1</accession>
<gene>
    <name evidence="2" type="ORF">P3X46_028098</name>
</gene>
<feature type="region of interest" description="Disordered" evidence="1">
    <location>
        <begin position="533"/>
        <end position="572"/>
    </location>
</feature>
<evidence type="ECO:0000313" key="3">
    <source>
        <dbReference type="Proteomes" id="UP001174677"/>
    </source>
</evidence>
<feature type="region of interest" description="Disordered" evidence="1">
    <location>
        <begin position="442"/>
        <end position="482"/>
    </location>
</feature>
<reference evidence="2" key="1">
    <citation type="journal article" date="2023" name="Plant Biotechnol. J.">
        <title>Chromosome-level wild Hevea brasiliensis genome provides new tools for genomic-assisted breeding and valuable loci to elevate rubber yield.</title>
        <authorList>
            <person name="Cheng H."/>
            <person name="Song X."/>
            <person name="Hu Y."/>
            <person name="Wu T."/>
            <person name="Yang Q."/>
            <person name="An Z."/>
            <person name="Feng S."/>
            <person name="Deng Z."/>
            <person name="Wu W."/>
            <person name="Zeng X."/>
            <person name="Tu M."/>
            <person name="Wang X."/>
            <person name="Huang H."/>
        </authorList>
    </citation>
    <scope>NUCLEOTIDE SEQUENCE</scope>
    <source>
        <strain evidence="2">MT/VB/25A 57/8</strain>
    </source>
</reference>
<organism evidence="2 3">
    <name type="scientific">Hevea brasiliensis</name>
    <name type="common">Para rubber tree</name>
    <name type="synonym">Siphonia brasiliensis</name>
    <dbReference type="NCBI Taxonomy" id="3981"/>
    <lineage>
        <taxon>Eukaryota</taxon>
        <taxon>Viridiplantae</taxon>
        <taxon>Streptophyta</taxon>
        <taxon>Embryophyta</taxon>
        <taxon>Tracheophyta</taxon>
        <taxon>Spermatophyta</taxon>
        <taxon>Magnoliopsida</taxon>
        <taxon>eudicotyledons</taxon>
        <taxon>Gunneridae</taxon>
        <taxon>Pentapetalae</taxon>
        <taxon>rosids</taxon>
        <taxon>fabids</taxon>
        <taxon>Malpighiales</taxon>
        <taxon>Euphorbiaceae</taxon>
        <taxon>Crotonoideae</taxon>
        <taxon>Micrandreae</taxon>
        <taxon>Hevea</taxon>
    </lineage>
</organism>
<feature type="region of interest" description="Disordered" evidence="1">
    <location>
        <begin position="268"/>
        <end position="288"/>
    </location>
</feature>
<dbReference type="Proteomes" id="UP001174677">
    <property type="component" value="Chromosome 16"/>
</dbReference>
<name>A0ABQ9KMY1_HEVBR</name>
<sequence length="572" mass="64189">MEWEAGAFPRFGNVSLPETLGHGEETSSGRFRRKEKAKKKEEEEEEEEEEKEEEYLDAIIQDIEMPIVGGSIEFSTLIEDSCGKLKKNLSEVRDHMQLGGQGSKVRSTFSIGKAFCNTGNDNEDLWDARSGLLDGNFLHERQCDMSWKGWQCHPDGDSVDFLKYGNDEIPNHAFGRPYQMKKRDCMKATKRFNLLDSSAQNHQTSENDYNFLTLKETRRHLLGIDFDFGDVTAHPDWSCFVLEDAKESLSLLSEESCSSTAVRGEESDISKVNSKARDNRRQQNAFVGPDIKHGDKSILAKEKHFKNKDDLQKGSNAHWSGKCTQMPTLLKAQSTHNLIYLSQGKIGQHGSWLFQEGYSSAHMDLDYSSVCQTSKTKLPSSGSKPFNEDTFDIFPVPEPHIEAKFSLGRSKHGSPFKSSPHGGCISENYAFFQQSCQKHSNASSTLSNFENGATKPDIFPESSDFELESRPPHSSQDAVSEGEKLIFDLSALRSMSKDKKNRTESQQANHDNIKPQKEIFTGKNLKVKYSLDSEEAGPMCKELKDGTSETSSSAKISDKSESSVDGRTKNRN</sequence>
<feature type="region of interest" description="Disordered" evidence="1">
    <location>
        <begin position="1"/>
        <end position="53"/>
    </location>
</feature>
<comment type="caution">
    <text evidence="2">The sequence shown here is derived from an EMBL/GenBank/DDBJ whole genome shotgun (WGS) entry which is preliminary data.</text>
</comment>
<feature type="compositionally biased region" description="Polar residues" evidence="1">
    <location>
        <begin position="442"/>
        <end position="451"/>
    </location>
</feature>
<dbReference type="PANTHER" id="PTHR37722:SF2">
    <property type="entry name" value="OS01G0167700 PROTEIN"/>
    <property type="match status" value="1"/>
</dbReference>
<evidence type="ECO:0000256" key="1">
    <source>
        <dbReference type="SAM" id="MobiDB-lite"/>
    </source>
</evidence>
<feature type="region of interest" description="Disordered" evidence="1">
    <location>
        <begin position="496"/>
        <end position="519"/>
    </location>
</feature>
<feature type="compositionally biased region" description="Basic and acidic residues" evidence="1">
    <location>
        <begin position="556"/>
        <end position="572"/>
    </location>
</feature>
<protein>
    <submittedName>
        <fullName evidence="2">Uncharacterized protein</fullName>
    </submittedName>
</protein>
<proteinExistence type="predicted"/>
<evidence type="ECO:0000313" key="2">
    <source>
        <dbReference type="EMBL" id="KAJ9145753.1"/>
    </source>
</evidence>
<feature type="compositionally biased region" description="Basic and acidic residues" evidence="1">
    <location>
        <begin position="268"/>
        <end position="281"/>
    </location>
</feature>
<dbReference type="PANTHER" id="PTHR37722">
    <property type="entry name" value="OS01G0167700 PROTEIN"/>
    <property type="match status" value="1"/>
</dbReference>
<keyword evidence="3" id="KW-1185">Reference proteome</keyword>
<feature type="compositionally biased region" description="Acidic residues" evidence="1">
    <location>
        <begin position="42"/>
        <end position="53"/>
    </location>
</feature>
<dbReference type="EMBL" id="JARPOI010000016">
    <property type="protein sequence ID" value="KAJ9145753.1"/>
    <property type="molecule type" value="Genomic_DNA"/>
</dbReference>